<evidence type="ECO:0000256" key="4">
    <source>
        <dbReference type="ARBA" id="ARBA00022840"/>
    </source>
</evidence>
<dbReference type="InterPro" id="IPR050319">
    <property type="entry name" value="ABC_transp_ATP-bind"/>
</dbReference>
<dbReference type="EMBL" id="JBHLWN010000001">
    <property type="protein sequence ID" value="MFC0210887.1"/>
    <property type="molecule type" value="Genomic_DNA"/>
</dbReference>
<dbReference type="PROSITE" id="PS50893">
    <property type="entry name" value="ABC_TRANSPORTER_2"/>
    <property type="match status" value="1"/>
</dbReference>
<dbReference type="Gene3D" id="3.40.50.300">
    <property type="entry name" value="P-loop containing nucleotide triphosphate hydrolases"/>
    <property type="match status" value="1"/>
</dbReference>
<evidence type="ECO:0000256" key="1">
    <source>
        <dbReference type="ARBA" id="ARBA00005417"/>
    </source>
</evidence>
<evidence type="ECO:0000313" key="6">
    <source>
        <dbReference type="EMBL" id="MFC0210887.1"/>
    </source>
</evidence>
<dbReference type="InterPro" id="IPR017871">
    <property type="entry name" value="ABC_transporter-like_CS"/>
</dbReference>
<evidence type="ECO:0000313" key="7">
    <source>
        <dbReference type="Proteomes" id="UP001589776"/>
    </source>
</evidence>
<comment type="caution">
    <text evidence="6">The sequence shown here is derived from an EMBL/GenBank/DDBJ whole genome shotgun (WGS) entry which is preliminary data.</text>
</comment>
<dbReference type="InterPro" id="IPR003439">
    <property type="entry name" value="ABC_transporter-like_ATP-bd"/>
</dbReference>
<reference evidence="6 7" key="1">
    <citation type="submission" date="2024-09" db="EMBL/GenBank/DDBJ databases">
        <authorList>
            <person name="Sun Q."/>
            <person name="Mori K."/>
        </authorList>
    </citation>
    <scope>NUCLEOTIDE SEQUENCE [LARGE SCALE GENOMIC DNA]</scope>
    <source>
        <strain evidence="6 7">CCM 7759</strain>
    </source>
</reference>
<gene>
    <name evidence="6" type="ORF">ACFFK0_00230</name>
</gene>
<name>A0ABV6DE45_9BACL</name>
<dbReference type="Pfam" id="PF08352">
    <property type="entry name" value="oligo_HPY"/>
    <property type="match status" value="1"/>
</dbReference>
<dbReference type="RefSeq" id="WP_377467432.1">
    <property type="nucleotide sequence ID" value="NZ_JBHLWN010000001.1"/>
</dbReference>
<keyword evidence="3" id="KW-0547">Nucleotide-binding</keyword>
<evidence type="ECO:0000256" key="2">
    <source>
        <dbReference type="ARBA" id="ARBA00022448"/>
    </source>
</evidence>
<dbReference type="Pfam" id="PF00005">
    <property type="entry name" value="ABC_tran"/>
    <property type="match status" value="1"/>
</dbReference>
<comment type="similarity">
    <text evidence="1">Belongs to the ABC transporter superfamily.</text>
</comment>
<dbReference type="Proteomes" id="UP001589776">
    <property type="component" value="Unassembled WGS sequence"/>
</dbReference>
<dbReference type="CDD" id="cd03257">
    <property type="entry name" value="ABC_NikE_OppD_transporters"/>
    <property type="match status" value="1"/>
</dbReference>
<dbReference type="PANTHER" id="PTHR43776">
    <property type="entry name" value="TRANSPORT ATP-BINDING PROTEIN"/>
    <property type="match status" value="1"/>
</dbReference>
<dbReference type="InterPro" id="IPR003593">
    <property type="entry name" value="AAA+_ATPase"/>
</dbReference>
<evidence type="ECO:0000256" key="3">
    <source>
        <dbReference type="ARBA" id="ARBA00022741"/>
    </source>
</evidence>
<evidence type="ECO:0000259" key="5">
    <source>
        <dbReference type="PROSITE" id="PS50893"/>
    </source>
</evidence>
<keyword evidence="7" id="KW-1185">Reference proteome</keyword>
<proteinExistence type="inferred from homology"/>
<dbReference type="NCBIfam" id="TIGR01727">
    <property type="entry name" value="oligo_HPY"/>
    <property type="match status" value="1"/>
</dbReference>
<keyword evidence="2" id="KW-0813">Transport</keyword>
<dbReference type="InterPro" id="IPR027417">
    <property type="entry name" value="P-loop_NTPase"/>
</dbReference>
<dbReference type="SMART" id="SM00382">
    <property type="entry name" value="AAA"/>
    <property type="match status" value="1"/>
</dbReference>
<dbReference type="GO" id="GO:0005524">
    <property type="term" value="F:ATP binding"/>
    <property type="evidence" value="ECO:0007669"/>
    <property type="project" value="UniProtKB-KW"/>
</dbReference>
<protein>
    <submittedName>
        <fullName evidence="6">ABC transporter ATP-binding protein</fullName>
    </submittedName>
</protein>
<dbReference type="PROSITE" id="PS00211">
    <property type="entry name" value="ABC_TRANSPORTER_1"/>
    <property type="match status" value="1"/>
</dbReference>
<dbReference type="PANTHER" id="PTHR43776:SF7">
    <property type="entry name" value="D,D-DIPEPTIDE TRANSPORT ATP-BINDING PROTEIN DDPF-RELATED"/>
    <property type="match status" value="1"/>
</dbReference>
<dbReference type="SUPFAM" id="SSF52540">
    <property type="entry name" value="P-loop containing nucleoside triphosphate hydrolases"/>
    <property type="match status" value="1"/>
</dbReference>
<dbReference type="InterPro" id="IPR013563">
    <property type="entry name" value="Oligopep_ABC_C"/>
</dbReference>
<accession>A0ABV6DE45</accession>
<sequence length="334" mass="37495">MRNSPNLSARLQELAPLLQIERLKVYFSIRKGIFSRIAGHVRAVDDISLDIFEGETLGLVGESGCGKSTIGRAIVRLEEPQEGRIVFRNADITHRSLRQLKPLRTKLQMIFQDPYSSLNPRKRIYDILAEPLAAHRIAAKADLQRRVNRLLDMVGLPSAYQNRYPHELSGGQRQRIGIARAISLEPSLIVCDEPVSALDVSIQAQILNLLSDLQKELKLTYVFIAHGIGAVNYISTRIAVMYLGKIVEVGSRDELFRNPKHPYTKILLDAYPAPDPTKRSKQRIIVEGDVPNSANPPQGCRFHTRCPYVQERCRREEPQLGNSGHAAACHFPLG</sequence>
<feature type="domain" description="ABC transporter" evidence="5">
    <location>
        <begin position="20"/>
        <end position="268"/>
    </location>
</feature>
<keyword evidence="4 6" id="KW-0067">ATP-binding</keyword>
<organism evidence="6 7">
    <name type="scientific">Paenibacillus chartarius</name>
    <dbReference type="NCBI Taxonomy" id="747481"/>
    <lineage>
        <taxon>Bacteria</taxon>
        <taxon>Bacillati</taxon>
        <taxon>Bacillota</taxon>
        <taxon>Bacilli</taxon>
        <taxon>Bacillales</taxon>
        <taxon>Paenibacillaceae</taxon>
        <taxon>Paenibacillus</taxon>
    </lineage>
</organism>